<evidence type="ECO:0000256" key="1">
    <source>
        <dbReference type="SAM" id="Phobius"/>
    </source>
</evidence>
<dbReference type="CDD" id="cd01948">
    <property type="entry name" value="EAL"/>
    <property type="match status" value="1"/>
</dbReference>
<dbReference type="NCBIfam" id="TIGR00254">
    <property type="entry name" value="GGDEF"/>
    <property type="match status" value="1"/>
</dbReference>
<dbReference type="PROSITE" id="PS51257">
    <property type="entry name" value="PROKAR_LIPOPROTEIN"/>
    <property type="match status" value="1"/>
</dbReference>
<keyword evidence="5" id="KW-1185">Reference proteome</keyword>
<dbReference type="CDD" id="cd00130">
    <property type="entry name" value="PAS"/>
    <property type="match status" value="1"/>
</dbReference>
<proteinExistence type="predicted"/>
<dbReference type="SUPFAM" id="SSF141868">
    <property type="entry name" value="EAL domain-like"/>
    <property type="match status" value="1"/>
</dbReference>
<dbReference type="CDD" id="cd12915">
    <property type="entry name" value="PDC2_DGC_like"/>
    <property type="match status" value="1"/>
</dbReference>
<dbReference type="CDD" id="cd01949">
    <property type="entry name" value="GGDEF"/>
    <property type="match status" value="1"/>
</dbReference>
<evidence type="ECO:0000313" key="4">
    <source>
        <dbReference type="EMBL" id="GIZ53708.1"/>
    </source>
</evidence>
<dbReference type="PROSITE" id="PS50883">
    <property type="entry name" value="EAL"/>
    <property type="match status" value="1"/>
</dbReference>
<dbReference type="SUPFAM" id="SSF55785">
    <property type="entry name" value="PYP-like sensor domain (PAS domain)"/>
    <property type="match status" value="1"/>
</dbReference>
<dbReference type="SMART" id="SM00267">
    <property type="entry name" value="GGDEF"/>
    <property type="match status" value="1"/>
</dbReference>
<dbReference type="InterPro" id="IPR000014">
    <property type="entry name" value="PAS"/>
</dbReference>
<dbReference type="SUPFAM" id="SSF55073">
    <property type="entry name" value="Nucleotide cyclase"/>
    <property type="match status" value="1"/>
</dbReference>
<comment type="caution">
    <text evidence="4">The sequence shown here is derived from an EMBL/GenBank/DDBJ whole genome shotgun (WGS) entry which is preliminary data.</text>
</comment>
<dbReference type="InterPro" id="IPR035919">
    <property type="entry name" value="EAL_sf"/>
</dbReference>
<dbReference type="PROSITE" id="PS50887">
    <property type="entry name" value="GGDEF"/>
    <property type="match status" value="1"/>
</dbReference>
<gene>
    <name evidence="4" type="ORF">NCCP691_37220</name>
</gene>
<sequence length="897" mass="99084">MRPAYSGLSRHHNLHEPKRFVVFCIPYFVVACIAVAVLSTVAWSVFLAELDKDHDSTEASAFRTTRAVSEAYAGHLYRMLESVDQLTMHVRHGWQAGQSNYRLNQDGAVNIFPTRSGFDATILDRDGNVVTSTISNIEGPSAKGEPFFLAHKQDAGDFLYIGPPREGIFKKATVVQFSRKLNTGEQSFSGIVLVSVIPDYFIAGFGEGVLGQKGLLAILDSDMVTRITRVGADVQPPDAPAIRARVPLPELSGTQIVRGEDIFVDKRTRYVSWHPTDNYSMVVLAGLDQEEVLAPFLAYRATALRNGQMLTLVVLAAALLSALAVSRLAWRKTQVDALQMTYRTATESGADGFIIARPLLMNDGTPADFLVLDCNQKAAELLGRNRKDLLGQSVTNAYKGSALSRIIEVFRHATKSGFHEGELEIEDCSRGGSKWLELKIARPDGDLAITVRDITHHKMHLKELERLGSEDALTGLLNRHWLNQNLPLAVMRARKNQQRLSLLFIDLDGFKAVNDTLGHEAGDELLRTAGKRLKEAVRPQDSVVRIGGDEFVILLENVQSTADSAQVAERILYAFQQPFRLQKGIRSIATSIGISLFPDDADAADVLIQNADMAMYAVKTSGKNDYRFFDAGFAQEVQSKHQRELELKHALQHGEIGIHFQPRVSLQTGETCSMEALARWHHPSRGLVQPDEFIPLAEETGLIVQVGEIVLQQVCAQLATWTRAGQKVVPVSINIAARHFKDADVVALIEAALERYDLCPGLLEVEITESTMMSNLENVYAALDKLQKLGVTLLVDDFGTGYSSLSLLQELDFDVLKVDMAFTRQLGQKESGVTLFSTIIAMAHSLGMKVVAEGVETQEQARRLRDMKCDEIQGFLISPAVQAEACEPFVSKVFHLH</sequence>
<dbReference type="RefSeq" id="WP_220810118.1">
    <property type="nucleotide sequence ID" value="NZ_BPMK01000019.1"/>
</dbReference>
<dbReference type="Gene3D" id="3.20.20.450">
    <property type="entry name" value="EAL domain"/>
    <property type="match status" value="1"/>
</dbReference>
<dbReference type="Gene3D" id="3.30.70.270">
    <property type="match status" value="1"/>
</dbReference>
<feature type="domain" description="EAL" evidence="2">
    <location>
        <begin position="640"/>
        <end position="894"/>
    </location>
</feature>
<dbReference type="InterPro" id="IPR000160">
    <property type="entry name" value="GGDEF_dom"/>
</dbReference>
<dbReference type="SMART" id="SM00052">
    <property type="entry name" value="EAL"/>
    <property type="match status" value="1"/>
</dbReference>
<dbReference type="InterPro" id="IPR001633">
    <property type="entry name" value="EAL_dom"/>
</dbReference>
<name>A0ABQ4Q928_9BURK</name>
<keyword evidence="1" id="KW-0812">Transmembrane</keyword>
<dbReference type="InterPro" id="IPR052155">
    <property type="entry name" value="Biofilm_reg_signaling"/>
</dbReference>
<dbReference type="Pfam" id="PF00563">
    <property type="entry name" value="EAL"/>
    <property type="match status" value="1"/>
</dbReference>
<dbReference type="EMBL" id="BPMK01000019">
    <property type="protein sequence ID" value="GIZ53708.1"/>
    <property type="molecule type" value="Genomic_DNA"/>
</dbReference>
<evidence type="ECO:0008006" key="6">
    <source>
        <dbReference type="Google" id="ProtNLM"/>
    </source>
</evidence>
<dbReference type="Proteomes" id="UP000887222">
    <property type="component" value="Unassembled WGS sequence"/>
</dbReference>
<dbReference type="PANTHER" id="PTHR44757">
    <property type="entry name" value="DIGUANYLATE CYCLASE DGCP"/>
    <property type="match status" value="1"/>
</dbReference>
<feature type="domain" description="GGDEF" evidence="3">
    <location>
        <begin position="498"/>
        <end position="631"/>
    </location>
</feature>
<evidence type="ECO:0000259" key="2">
    <source>
        <dbReference type="PROSITE" id="PS50883"/>
    </source>
</evidence>
<keyword evidence="1" id="KW-1133">Transmembrane helix</keyword>
<dbReference type="Pfam" id="PF13426">
    <property type="entry name" value="PAS_9"/>
    <property type="match status" value="1"/>
</dbReference>
<dbReference type="Pfam" id="PF00990">
    <property type="entry name" value="GGDEF"/>
    <property type="match status" value="1"/>
</dbReference>
<dbReference type="Gene3D" id="3.30.450.20">
    <property type="entry name" value="PAS domain"/>
    <property type="match status" value="2"/>
</dbReference>
<accession>A0ABQ4Q928</accession>
<feature type="transmembrane region" description="Helical" evidence="1">
    <location>
        <begin position="20"/>
        <end position="46"/>
    </location>
</feature>
<dbReference type="InterPro" id="IPR043128">
    <property type="entry name" value="Rev_trsase/Diguanyl_cyclase"/>
</dbReference>
<protein>
    <recommendedName>
        <fullName evidence="6">PAS domain S-box-containing protein/diguanylate cyclase (GGDEF)-like protein</fullName>
    </recommendedName>
</protein>
<evidence type="ECO:0000313" key="5">
    <source>
        <dbReference type="Proteomes" id="UP000887222"/>
    </source>
</evidence>
<evidence type="ECO:0000259" key="3">
    <source>
        <dbReference type="PROSITE" id="PS50887"/>
    </source>
</evidence>
<dbReference type="InterPro" id="IPR029787">
    <property type="entry name" value="Nucleotide_cyclase"/>
</dbReference>
<keyword evidence="1" id="KW-0472">Membrane</keyword>
<dbReference type="PANTHER" id="PTHR44757:SF2">
    <property type="entry name" value="BIOFILM ARCHITECTURE MAINTENANCE PROTEIN MBAA"/>
    <property type="match status" value="1"/>
</dbReference>
<reference evidence="4 5" key="1">
    <citation type="journal article" date="2022" name="Int. J. Syst. Evol. Microbiol.">
        <title>Noviherbaspirillum aridicola sp. nov., isolated from an arid soil in Pakistan.</title>
        <authorList>
            <person name="Khan I.U."/>
            <person name="Saqib M."/>
            <person name="Amin A."/>
            <person name="Hussain F."/>
            <person name="Li L."/>
            <person name="Liu Y.H."/>
            <person name="Fang B.Z."/>
            <person name="Ahmed I."/>
            <person name="Li W.J."/>
        </authorList>
    </citation>
    <scope>NUCLEOTIDE SEQUENCE [LARGE SCALE GENOMIC DNA]</scope>
    <source>
        <strain evidence="4 5">NCCP-691</strain>
    </source>
</reference>
<dbReference type="InterPro" id="IPR035965">
    <property type="entry name" value="PAS-like_dom_sf"/>
</dbReference>
<organism evidence="4 5">
    <name type="scientific">Noviherbaspirillum aridicola</name>
    <dbReference type="NCBI Taxonomy" id="2849687"/>
    <lineage>
        <taxon>Bacteria</taxon>
        <taxon>Pseudomonadati</taxon>
        <taxon>Pseudomonadota</taxon>
        <taxon>Betaproteobacteria</taxon>
        <taxon>Burkholderiales</taxon>
        <taxon>Oxalobacteraceae</taxon>
        <taxon>Noviherbaspirillum</taxon>
    </lineage>
</organism>